<dbReference type="Pfam" id="PF00009">
    <property type="entry name" value="GTP_EFTU"/>
    <property type="match status" value="1"/>
</dbReference>
<dbReference type="InterPro" id="IPR009000">
    <property type="entry name" value="Transl_B-barrel_sf"/>
</dbReference>
<dbReference type="CDD" id="cd01883">
    <property type="entry name" value="EF1_alpha"/>
    <property type="match status" value="1"/>
</dbReference>
<reference evidence="8 9" key="1">
    <citation type="submission" date="2023-12" db="EMBL/GenBank/DDBJ databases">
        <title>A high-quality genome assembly for Dillenia turbinata (Dilleniales).</title>
        <authorList>
            <person name="Chanderbali A."/>
        </authorList>
    </citation>
    <scope>NUCLEOTIDE SEQUENCE [LARGE SCALE GENOMIC DNA]</scope>
    <source>
        <strain evidence="8">LSX21</strain>
        <tissue evidence="8">Leaf</tissue>
    </source>
</reference>
<comment type="function">
    <text evidence="1">This protein promotes the GTP-dependent binding of aminoacyl-tRNA to the A-site of ribosomes during protein biosynthesis.</text>
</comment>
<sequence length="500" mass="55742">MLNTKDAQPEEPKLDKMEEEGLCGRHNAEHVKEEEAEVMDKMEEVREKEPVSVQIEDELMEENEKRHLNVVFIGHVDAGKSTTGGQILFLSGQVDDRTIQKYEKEAKDKSRESWYMAYIMDTNEEERVKGKTVEVGRAHFETETTRFTILDAPGHKSYVPNMISGASQADVGVLVISARKGEFETGYERGGQTREHVQLAKTLGVSKLLVVVNKMDEPTVNWSKARYDEIEGKMIPFLRSSGYNVKKDVLFLPISGLVGSNMKTRIDKSVCPWWDGPCLFEALDAVEVPPRDPRGPFRLPIIDKFKDMGTVVMGKIESGSVRDGDALLVMPNKSQVKVIAVYCDENKVRVAGPGENVRIRLSGVEEEDILSGFVLSSIARPVPAVSEFVAQLQILELLDNAIFTAGYKAVLHIHSVVEECEIVELLHQIDPKTKKPIKRKVLFVKNGAVVVCRIQVNNLICIEKFTEFAQLGRFTLRTEGKTVAVGKVTDLPALASSSTA</sequence>
<keyword evidence="8" id="KW-0251">Elongation factor</keyword>
<dbReference type="Pfam" id="PF03144">
    <property type="entry name" value="GTP_EFTU_D2"/>
    <property type="match status" value="1"/>
</dbReference>
<evidence type="ECO:0000256" key="3">
    <source>
        <dbReference type="ARBA" id="ARBA00022481"/>
    </source>
</evidence>
<keyword evidence="9" id="KW-1185">Reference proteome</keyword>
<dbReference type="FunFam" id="3.40.50.300:FF:000862">
    <property type="entry name" value="Eukaryotic peptide chain release factor GTP-binding subunit ERF3A"/>
    <property type="match status" value="1"/>
</dbReference>
<dbReference type="Gene3D" id="3.40.50.300">
    <property type="entry name" value="P-loop containing nucleotide triphosphate hydrolases"/>
    <property type="match status" value="1"/>
</dbReference>
<dbReference type="GO" id="GO:0005525">
    <property type="term" value="F:GTP binding"/>
    <property type="evidence" value="ECO:0007669"/>
    <property type="project" value="UniProtKB-KW"/>
</dbReference>
<dbReference type="EMBL" id="JBAMMX010000004">
    <property type="protein sequence ID" value="KAK6942532.1"/>
    <property type="molecule type" value="Genomic_DNA"/>
</dbReference>
<dbReference type="GO" id="GO:0003924">
    <property type="term" value="F:GTPase activity"/>
    <property type="evidence" value="ECO:0007669"/>
    <property type="project" value="InterPro"/>
</dbReference>
<dbReference type="PRINTS" id="PR00315">
    <property type="entry name" value="ELONGATNFCT"/>
</dbReference>
<dbReference type="InterPro" id="IPR004161">
    <property type="entry name" value="EFTu-like_2"/>
</dbReference>
<accession>A0AAN8W6H8</accession>
<evidence type="ECO:0000256" key="5">
    <source>
        <dbReference type="ARBA" id="ARBA00023134"/>
    </source>
</evidence>
<dbReference type="SUPFAM" id="SSF50465">
    <property type="entry name" value="EF-Tu/eEF-1alpha/eIF2-gamma C-terminal domain"/>
    <property type="match status" value="1"/>
</dbReference>
<feature type="domain" description="Tr-type G" evidence="7">
    <location>
        <begin position="65"/>
        <end position="291"/>
    </location>
</feature>
<evidence type="ECO:0000256" key="4">
    <source>
        <dbReference type="ARBA" id="ARBA00022741"/>
    </source>
</evidence>
<dbReference type="InterPro" id="IPR050100">
    <property type="entry name" value="TRAFAC_GTPase_members"/>
</dbReference>
<dbReference type="CDD" id="cd04089">
    <property type="entry name" value="eRF3_II"/>
    <property type="match status" value="1"/>
</dbReference>
<dbReference type="Proteomes" id="UP001370490">
    <property type="component" value="Unassembled WGS sequence"/>
</dbReference>
<keyword evidence="8" id="KW-0648">Protein biosynthesis</keyword>
<keyword evidence="4" id="KW-0547">Nucleotide-binding</keyword>
<feature type="region of interest" description="Disordered" evidence="6">
    <location>
        <begin position="1"/>
        <end position="31"/>
    </location>
</feature>
<dbReference type="SUPFAM" id="SSF52540">
    <property type="entry name" value="P-loop containing nucleoside triphosphate hydrolases"/>
    <property type="match status" value="1"/>
</dbReference>
<protein>
    <submittedName>
        <fullName evidence="8">Translation elongation factor EFTu-like, domain 2</fullName>
    </submittedName>
</protein>
<evidence type="ECO:0000256" key="6">
    <source>
        <dbReference type="SAM" id="MobiDB-lite"/>
    </source>
</evidence>
<dbReference type="InterPro" id="IPR009001">
    <property type="entry name" value="Transl_elong_EF1A/Init_IF2_C"/>
</dbReference>
<dbReference type="AlphaFoldDB" id="A0AAN8W6H8"/>
<feature type="compositionally biased region" description="Basic and acidic residues" evidence="6">
    <location>
        <begin position="7"/>
        <end position="16"/>
    </location>
</feature>
<organism evidence="8 9">
    <name type="scientific">Dillenia turbinata</name>
    <dbReference type="NCBI Taxonomy" id="194707"/>
    <lineage>
        <taxon>Eukaryota</taxon>
        <taxon>Viridiplantae</taxon>
        <taxon>Streptophyta</taxon>
        <taxon>Embryophyta</taxon>
        <taxon>Tracheophyta</taxon>
        <taxon>Spermatophyta</taxon>
        <taxon>Magnoliopsida</taxon>
        <taxon>eudicotyledons</taxon>
        <taxon>Gunneridae</taxon>
        <taxon>Pentapetalae</taxon>
        <taxon>Dilleniales</taxon>
        <taxon>Dilleniaceae</taxon>
        <taxon>Dillenia</taxon>
    </lineage>
</organism>
<comment type="similarity">
    <text evidence="2">Belongs to the TRAFAC class translation factor GTPase superfamily. Classic translation factor GTPase family. EF-Tu/EF-1A subfamily.</text>
</comment>
<evidence type="ECO:0000256" key="1">
    <source>
        <dbReference type="ARBA" id="ARBA00003982"/>
    </source>
</evidence>
<evidence type="ECO:0000256" key="2">
    <source>
        <dbReference type="ARBA" id="ARBA00007249"/>
    </source>
</evidence>
<dbReference type="GO" id="GO:0003746">
    <property type="term" value="F:translation elongation factor activity"/>
    <property type="evidence" value="ECO:0007669"/>
    <property type="project" value="UniProtKB-KW"/>
</dbReference>
<evidence type="ECO:0000313" key="9">
    <source>
        <dbReference type="Proteomes" id="UP001370490"/>
    </source>
</evidence>
<dbReference type="SUPFAM" id="SSF50447">
    <property type="entry name" value="Translation proteins"/>
    <property type="match status" value="1"/>
</dbReference>
<dbReference type="FunFam" id="2.40.30.10:FF:000024">
    <property type="entry name" value="Eukaryotic peptide chain release factor GTP-binding subunit ERF3A"/>
    <property type="match status" value="1"/>
</dbReference>
<dbReference type="FunFam" id="2.40.30.10:FF:000077">
    <property type="entry name" value="Putative translation elongation/initiation factor family protein"/>
    <property type="match status" value="1"/>
</dbReference>
<dbReference type="Gene3D" id="2.40.30.10">
    <property type="entry name" value="Translation factors"/>
    <property type="match status" value="2"/>
</dbReference>
<dbReference type="InterPro" id="IPR031157">
    <property type="entry name" value="G_TR_CS"/>
</dbReference>
<dbReference type="Pfam" id="PF22594">
    <property type="entry name" value="GTP-eEF1A_C"/>
    <property type="match status" value="1"/>
</dbReference>
<comment type="caution">
    <text evidence="8">The sequence shown here is derived from an EMBL/GenBank/DDBJ whole genome shotgun (WGS) entry which is preliminary data.</text>
</comment>
<dbReference type="PANTHER" id="PTHR23115">
    <property type="entry name" value="TRANSLATION FACTOR"/>
    <property type="match status" value="1"/>
</dbReference>
<evidence type="ECO:0000313" key="8">
    <source>
        <dbReference type="EMBL" id="KAK6942532.1"/>
    </source>
</evidence>
<dbReference type="PROSITE" id="PS00301">
    <property type="entry name" value="G_TR_1"/>
    <property type="match status" value="1"/>
</dbReference>
<dbReference type="InterPro" id="IPR000795">
    <property type="entry name" value="T_Tr_GTP-bd_dom"/>
</dbReference>
<name>A0AAN8W6H8_9MAGN</name>
<dbReference type="InterPro" id="IPR054696">
    <property type="entry name" value="GTP-eEF1A_C"/>
</dbReference>
<dbReference type="InterPro" id="IPR027417">
    <property type="entry name" value="P-loop_NTPase"/>
</dbReference>
<evidence type="ECO:0000259" key="7">
    <source>
        <dbReference type="PROSITE" id="PS51722"/>
    </source>
</evidence>
<dbReference type="CDD" id="cd03704">
    <property type="entry name" value="eRF3_C_III"/>
    <property type="match status" value="1"/>
</dbReference>
<keyword evidence="3" id="KW-0488">Methylation</keyword>
<feature type="compositionally biased region" description="Basic and acidic residues" evidence="6">
    <location>
        <begin position="22"/>
        <end position="31"/>
    </location>
</feature>
<proteinExistence type="inferred from homology"/>
<gene>
    <name evidence="8" type="ORF">RJ641_027909</name>
</gene>
<dbReference type="PROSITE" id="PS51722">
    <property type="entry name" value="G_TR_2"/>
    <property type="match status" value="1"/>
</dbReference>
<keyword evidence="5" id="KW-0342">GTP-binding</keyword>